<name>A0A9W6CJ92_XANFL</name>
<protein>
    <submittedName>
        <fullName evidence="2">Uncharacterized protein</fullName>
    </submittedName>
</protein>
<evidence type="ECO:0000313" key="2">
    <source>
        <dbReference type="EMBL" id="GLI23471.1"/>
    </source>
</evidence>
<comment type="caution">
    <text evidence="2">The sequence shown here is derived from an EMBL/GenBank/DDBJ whole genome shotgun (WGS) entry which is preliminary data.</text>
</comment>
<evidence type="ECO:0000313" key="3">
    <source>
        <dbReference type="Proteomes" id="UP001144397"/>
    </source>
</evidence>
<feature type="coiled-coil region" evidence="1">
    <location>
        <begin position="158"/>
        <end position="185"/>
    </location>
</feature>
<accession>A0A9W6CJ92</accession>
<organism evidence="2 3">
    <name type="scientific">Xanthobacter flavus</name>
    <dbReference type="NCBI Taxonomy" id="281"/>
    <lineage>
        <taxon>Bacteria</taxon>
        <taxon>Pseudomonadati</taxon>
        <taxon>Pseudomonadota</taxon>
        <taxon>Alphaproteobacteria</taxon>
        <taxon>Hyphomicrobiales</taxon>
        <taxon>Xanthobacteraceae</taxon>
        <taxon>Xanthobacter</taxon>
    </lineage>
</organism>
<proteinExistence type="predicted"/>
<reference evidence="2" key="1">
    <citation type="submission" date="2022-12" db="EMBL/GenBank/DDBJ databases">
        <title>Reference genome sequencing for broad-spectrum identification of bacterial and archaeal isolates by mass spectrometry.</title>
        <authorList>
            <person name="Sekiguchi Y."/>
            <person name="Tourlousse D.M."/>
        </authorList>
    </citation>
    <scope>NUCLEOTIDE SEQUENCE</scope>
    <source>
        <strain evidence="2">301</strain>
    </source>
</reference>
<gene>
    <name evidence="2" type="ORF">XFLAVUS301_31450</name>
</gene>
<dbReference type="Proteomes" id="UP001144397">
    <property type="component" value="Unassembled WGS sequence"/>
</dbReference>
<evidence type="ECO:0000256" key="1">
    <source>
        <dbReference type="SAM" id="Coils"/>
    </source>
</evidence>
<dbReference type="EMBL" id="BSDO01000004">
    <property type="protein sequence ID" value="GLI23471.1"/>
    <property type="molecule type" value="Genomic_DNA"/>
</dbReference>
<sequence>MNQDLTLSSEDPSRRLRQALLDPRSVSPPWLTGCLKALGEGLRPKLPAAFALTVEQRATVAEMSCRLAQHLAPASPAEVGAALALLQCSFPTTITDPTAAKANVRAYAMALEEVPAFALEEAVRRILKGEAGLKGSFMPTPPQLREVANDASRPARWHAVLLRRLLEAEVEREITEEERARVAARFRTLLPN</sequence>
<dbReference type="AlphaFoldDB" id="A0A9W6CJ92"/>
<keyword evidence="1" id="KW-0175">Coiled coil</keyword>